<keyword evidence="3" id="KW-1185">Reference proteome</keyword>
<feature type="region of interest" description="Disordered" evidence="1">
    <location>
        <begin position="39"/>
        <end position="61"/>
    </location>
</feature>
<evidence type="ECO:0000313" key="3">
    <source>
        <dbReference type="Proteomes" id="UP000218387"/>
    </source>
</evidence>
<organism evidence="2 3">
    <name type="scientific">Eubacterium maltosivorans</name>
    <dbReference type="NCBI Taxonomy" id="2041044"/>
    <lineage>
        <taxon>Bacteria</taxon>
        <taxon>Bacillati</taxon>
        <taxon>Bacillota</taxon>
        <taxon>Clostridia</taxon>
        <taxon>Eubacteriales</taxon>
        <taxon>Eubacteriaceae</taxon>
        <taxon>Eubacterium</taxon>
    </lineage>
</organism>
<accession>A0A4P9C876</accession>
<dbReference type="InterPro" id="IPR009636">
    <property type="entry name" value="SCAF"/>
</dbReference>
<reference evidence="2 3" key="1">
    <citation type="submission" date="2018-05" db="EMBL/GenBank/DDBJ databases">
        <title>Genome comparison of Eubacterium sp.</title>
        <authorList>
            <person name="Feng Y."/>
            <person name="Sanchez-Andrea I."/>
            <person name="Stams A.J.M."/>
            <person name="De Vos W.M."/>
        </authorList>
    </citation>
    <scope>NUCLEOTIDE SEQUENCE [LARGE SCALE GENOMIC DNA]</scope>
    <source>
        <strain evidence="2 3">YI</strain>
    </source>
</reference>
<evidence type="ECO:0008006" key="4">
    <source>
        <dbReference type="Google" id="ProtNLM"/>
    </source>
</evidence>
<feature type="compositionally biased region" description="Polar residues" evidence="1">
    <location>
        <begin position="155"/>
        <end position="166"/>
    </location>
</feature>
<evidence type="ECO:0000256" key="1">
    <source>
        <dbReference type="SAM" id="MobiDB-lite"/>
    </source>
</evidence>
<dbReference type="EMBL" id="CP029487">
    <property type="protein sequence ID" value="QCT70835.1"/>
    <property type="molecule type" value="Genomic_DNA"/>
</dbReference>
<proteinExistence type="predicted"/>
<protein>
    <recommendedName>
        <fullName evidence="4">Phage capsid protein</fullName>
    </recommendedName>
</protein>
<sequence length="182" mass="20011">MPRKEISMALDKESLEKLGLSVEAVTQILADHQAALQDEQQKTAQEKTRADTAESTLSTANKKLEGYDPDWKEAVKTAETKAQQEIETMKFNYALEKALSDSRAKNAVAVKALLNMDGLKQNGNEIVGLKEQLEKLKTDNDYLFESEPDPKPFTASATGSGSQPTTTKDEANAAFRAVFGRE</sequence>
<gene>
    <name evidence="2" type="ORF">CPZ25_005660</name>
</gene>
<feature type="region of interest" description="Disordered" evidence="1">
    <location>
        <begin position="144"/>
        <end position="171"/>
    </location>
</feature>
<dbReference type="Pfam" id="PF06810">
    <property type="entry name" value="Phage_scaffold"/>
    <property type="match status" value="1"/>
</dbReference>
<dbReference type="Proteomes" id="UP000218387">
    <property type="component" value="Chromosome"/>
</dbReference>
<name>A0A4P9C876_EUBML</name>
<evidence type="ECO:0000313" key="2">
    <source>
        <dbReference type="EMBL" id="QCT70835.1"/>
    </source>
</evidence>
<feature type="compositionally biased region" description="Basic and acidic residues" evidence="1">
    <location>
        <begin position="39"/>
        <end position="52"/>
    </location>
</feature>
<dbReference type="KEGG" id="emt:CPZ25_005660"/>
<dbReference type="AlphaFoldDB" id="A0A4P9C876"/>